<feature type="region of interest" description="Disordered" evidence="1">
    <location>
        <begin position="52"/>
        <end position="83"/>
    </location>
</feature>
<feature type="compositionally biased region" description="Gly residues" evidence="1">
    <location>
        <begin position="70"/>
        <end position="83"/>
    </location>
</feature>
<evidence type="ECO:0000256" key="1">
    <source>
        <dbReference type="SAM" id="MobiDB-lite"/>
    </source>
</evidence>
<accession>A0A4Z1PFH3</accession>
<protein>
    <submittedName>
        <fullName evidence="2">Uncharacterized protein</fullName>
    </submittedName>
</protein>
<keyword evidence="3" id="KW-1185">Reference proteome</keyword>
<name>A0A4Z1PFH3_9PEZI</name>
<dbReference type="AlphaFoldDB" id="A0A4Z1PFH3"/>
<evidence type="ECO:0000313" key="2">
    <source>
        <dbReference type="EMBL" id="TID24076.1"/>
    </source>
</evidence>
<reference evidence="2 3" key="1">
    <citation type="submission" date="2019-04" db="EMBL/GenBank/DDBJ databases">
        <title>High contiguity whole genome sequence and gene annotation resource for two Venturia nashicola isolates.</title>
        <authorList>
            <person name="Prokchorchik M."/>
            <person name="Won K."/>
            <person name="Lee Y."/>
            <person name="Choi E.D."/>
            <person name="Segonzac C."/>
            <person name="Sohn K.H."/>
        </authorList>
    </citation>
    <scope>NUCLEOTIDE SEQUENCE [LARGE SCALE GENOMIC DNA]</scope>
    <source>
        <strain evidence="2 3">PRI2</strain>
    </source>
</reference>
<organism evidence="2 3">
    <name type="scientific">Venturia nashicola</name>
    <dbReference type="NCBI Taxonomy" id="86259"/>
    <lineage>
        <taxon>Eukaryota</taxon>
        <taxon>Fungi</taxon>
        <taxon>Dikarya</taxon>
        <taxon>Ascomycota</taxon>
        <taxon>Pezizomycotina</taxon>
        <taxon>Dothideomycetes</taxon>
        <taxon>Pleosporomycetidae</taxon>
        <taxon>Venturiales</taxon>
        <taxon>Venturiaceae</taxon>
        <taxon>Venturia</taxon>
    </lineage>
</organism>
<dbReference type="Proteomes" id="UP000298493">
    <property type="component" value="Unassembled WGS sequence"/>
</dbReference>
<gene>
    <name evidence="2" type="ORF">E6O75_ATG02441</name>
</gene>
<proteinExistence type="predicted"/>
<comment type="caution">
    <text evidence="2">The sequence shown here is derived from an EMBL/GenBank/DDBJ whole genome shotgun (WGS) entry which is preliminary data.</text>
</comment>
<dbReference type="EMBL" id="SNSC02000005">
    <property type="protein sequence ID" value="TID24076.1"/>
    <property type="molecule type" value="Genomic_DNA"/>
</dbReference>
<evidence type="ECO:0000313" key="3">
    <source>
        <dbReference type="Proteomes" id="UP000298493"/>
    </source>
</evidence>
<sequence>MLQRRRSRAIAITECANSRRDIFAPFPSSKALEFGSQDSARERDFGATLIPDATAAGKPSAAEPGNGKAQRGGLGELVGFGVG</sequence>